<evidence type="ECO:0000256" key="1">
    <source>
        <dbReference type="SAM" id="MobiDB-lite"/>
    </source>
</evidence>
<dbReference type="OrthoDB" id="3530648at2759"/>
<dbReference type="EMBL" id="CP017827">
    <property type="protein sequence ID" value="APA15131.1"/>
    <property type="molecule type" value="Genomic_DNA"/>
</dbReference>
<proteinExistence type="predicted"/>
<dbReference type="RefSeq" id="XP_001589959.1">
    <property type="nucleotide sequence ID" value="XM_001589909.1"/>
</dbReference>
<feature type="compositionally biased region" description="Polar residues" evidence="1">
    <location>
        <begin position="14"/>
        <end position="24"/>
    </location>
</feature>
<protein>
    <recommendedName>
        <fullName evidence="2">2EXR domain-containing protein</fullName>
    </recommendedName>
</protein>
<sequence length="305" mass="36052">MESEHKPKPPQDEITLNSNMSNQPENHHAIMRPPQIDNRDMFLFESGSKRRALRSISYNTRITRSKSKLLGIEQSFPLYPDVCQGAKSIKNQKRKARAQPITTMFHYFIRLPTEIRLEIFHHMFPHPRTISTSNQHYQTRDSSQIELLKPSVTFYINHEARQETLRFWGVDKAPNHAPGVFNEISFRANYDHFQLNIYLWDRESYIESMRRFEEKNPGRLSAVKEITLVASKPGYLPIFNFKSHDQPNIFQHLPELERVFIKCVVFKPQLILKFWPSSHVAWMQKVWKQAWASKEKVPDISYLTT</sequence>
<feature type="compositionally biased region" description="Basic and acidic residues" evidence="1">
    <location>
        <begin position="1"/>
        <end position="11"/>
    </location>
</feature>
<dbReference type="Pfam" id="PF20150">
    <property type="entry name" value="2EXR"/>
    <property type="match status" value="1"/>
</dbReference>
<dbReference type="InterPro" id="IPR045518">
    <property type="entry name" value="2EXR"/>
</dbReference>
<dbReference type="PANTHER" id="PTHR35910">
    <property type="entry name" value="2EXR DOMAIN-CONTAINING PROTEIN"/>
    <property type="match status" value="1"/>
</dbReference>
<dbReference type="AlphaFoldDB" id="A0A1D9QJR5"/>
<reference evidence="4" key="1">
    <citation type="journal article" date="2017" name="Genome Biol. Evol.">
        <title>The complete genome sequence of the phytopathogenic fungus Sclerotinia sclerotiorum reveals insights into the genome architecture of broad host range pathogens.</title>
        <authorList>
            <person name="Derbyshire M."/>
            <person name="Denton-Giles M."/>
            <person name="Hegedus D."/>
            <person name="Seifbarghy S."/>
            <person name="Rollins J."/>
            <person name="van Kan J."/>
            <person name="Seidl M.F."/>
            <person name="Faino L."/>
            <person name="Mbengue M."/>
            <person name="Navaud O."/>
            <person name="Raffaele S."/>
            <person name="Hammond-Kosack K."/>
            <person name="Heard S."/>
            <person name="Oliver R."/>
        </authorList>
    </citation>
    <scope>NUCLEOTIDE SEQUENCE [LARGE SCALE GENOMIC DNA]</scope>
    <source>
        <strain evidence="4">ATCC 18683 / 1980 / Ss-1</strain>
    </source>
</reference>
<gene>
    <name evidence="3" type="ORF">sscle_14g099010</name>
</gene>
<dbReference type="Proteomes" id="UP000177798">
    <property type="component" value="Chromosome 14"/>
</dbReference>
<evidence type="ECO:0000313" key="4">
    <source>
        <dbReference type="Proteomes" id="UP000177798"/>
    </source>
</evidence>
<evidence type="ECO:0000259" key="2">
    <source>
        <dbReference type="Pfam" id="PF20150"/>
    </source>
</evidence>
<evidence type="ECO:0000313" key="3">
    <source>
        <dbReference type="EMBL" id="APA15131.1"/>
    </source>
</evidence>
<organism evidence="3 4">
    <name type="scientific">Sclerotinia sclerotiorum (strain ATCC 18683 / 1980 / Ss-1)</name>
    <name type="common">White mold</name>
    <name type="synonym">Whetzelinia sclerotiorum</name>
    <dbReference type="NCBI Taxonomy" id="665079"/>
    <lineage>
        <taxon>Eukaryota</taxon>
        <taxon>Fungi</taxon>
        <taxon>Dikarya</taxon>
        <taxon>Ascomycota</taxon>
        <taxon>Pezizomycotina</taxon>
        <taxon>Leotiomycetes</taxon>
        <taxon>Helotiales</taxon>
        <taxon>Sclerotiniaceae</taxon>
        <taxon>Sclerotinia</taxon>
    </lineage>
</organism>
<name>A0A1D9QJR5_SCLS1</name>
<accession>A0A1D9QJR5</accession>
<dbReference type="KEGG" id="ssl:SS1G_08723"/>
<dbReference type="VEuPathDB" id="FungiDB:sscle_14g099010"/>
<dbReference type="PANTHER" id="PTHR35910:SF1">
    <property type="entry name" value="2EXR DOMAIN-CONTAINING PROTEIN"/>
    <property type="match status" value="1"/>
</dbReference>
<feature type="region of interest" description="Disordered" evidence="1">
    <location>
        <begin position="1"/>
        <end position="33"/>
    </location>
</feature>
<feature type="domain" description="2EXR" evidence="2">
    <location>
        <begin position="105"/>
        <end position="169"/>
    </location>
</feature>